<dbReference type="InterPro" id="IPR029058">
    <property type="entry name" value="AB_hydrolase_fold"/>
</dbReference>
<dbReference type="AlphaFoldDB" id="A0A3E1EWR7"/>
<evidence type="ECO:0000313" key="2">
    <source>
        <dbReference type="EMBL" id="RFC54001.1"/>
    </source>
</evidence>
<evidence type="ECO:0000259" key="1">
    <source>
        <dbReference type="Pfam" id="PF00561"/>
    </source>
</evidence>
<evidence type="ECO:0000313" key="3">
    <source>
        <dbReference type="Proteomes" id="UP000257127"/>
    </source>
</evidence>
<keyword evidence="3" id="KW-1185">Reference proteome</keyword>
<dbReference type="Pfam" id="PF00561">
    <property type="entry name" value="Abhydrolase_1"/>
    <property type="match status" value="1"/>
</dbReference>
<keyword evidence="2" id="KW-0378">Hydrolase</keyword>
<sequence>MNQKIKNVTHQDMKLAYEVYGEGEHIILCFHGNGRTASDFEFLATKGRKVISVHLFLHGFSTFDSERIHKNLITDKDVKKLLEKLLKKEKVETFHWVAYSQGGRFTLSTFHHFADRVQSLNLIAPDGLNNSNFYSWSQHRWWARMLFRRWIKKPKELMLIAKALAKVKIIHPKIVSFLEFYTSDPEKFKMSYKTWSAFRQLRPNSTLIKQSLNNNKIPFKIIIGEYDKIITAKSAIQFLKKVEQPKALHKIPYGHDIFKPHILEKLFTIMTFEDYEK</sequence>
<reference evidence="2 3" key="1">
    <citation type="submission" date="2018-08" db="EMBL/GenBank/DDBJ databases">
        <title>The draft genome squence of Brumimicrobium sp. N62.</title>
        <authorList>
            <person name="Du Z.-J."/>
            <person name="Luo H.-R."/>
        </authorList>
    </citation>
    <scope>NUCLEOTIDE SEQUENCE [LARGE SCALE GENOMIC DNA]</scope>
    <source>
        <strain evidence="2 3">N62</strain>
    </source>
</reference>
<accession>A0A3E1EWR7</accession>
<dbReference type="RefSeq" id="WP_116881282.1">
    <property type="nucleotide sequence ID" value="NZ_QURB01000006.1"/>
</dbReference>
<dbReference type="GO" id="GO:0016787">
    <property type="term" value="F:hydrolase activity"/>
    <property type="evidence" value="ECO:0007669"/>
    <property type="project" value="UniProtKB-KW"/>
</dbReference>
<dbReference type="Proteomes" id="UP000257127">
    <property type="component" value="Unassembled WGS sequence"/>
</dbReference>
<protein>
    <submittedName>
        <fullName evidence="2">Alpha/beta hydrolase</fullName>
    </submittedName>
</protein>
<comment type="caution">
    <text evidence="2">The sequence shown here is derived from an EMBL/GenBank/DDBJ whole genome shotgun (WGS) entry which is preliminary data.</text>
</comment>
<dbReference type="InterPro" id="IPR000073">
    <property type="entry name" value="AB_hydrolase_1"/>
</dbReference>
<organism evidence="2 3">
    <name type="scientific">Brumimicrobium aurantiacum</name>
    <dbReference type="NCBI Taxonomy" id="1737063"/>
    <lineage>
        <taxon>Bacteria</taxon>
        <taxon>Pseudomonadati</taxon>
        <taxon>Bacteroidota</taxon>
        <taxon>Flavobacteriia</taxon>
        <taxon>Flavobacteriales</taxon>
        <taxon>Crocinitomicaceae</taxon>
        <taxon>Brumimicrobium</taxon>
    </lineage>
</organism>
<dbReference type="OrthoDB" id="975949at2"/>
<dbReference type="SUPFAM" id="SSF53474">
    <property type="entry name" value="alpha/beta-Hydrolases"/>
    <property type="match status" value="1"/>
</dbReference>
<dbReference type="Gene3D" id="3.40.50.1820">
    <property type="entry name" value="alpha/beta hydrolase"/>
    <property type="match status" value="1"/>
</dbReference>
<gene>
    <name evidence="2" type="ORF">DXU93_10695</name>
</gene>
<feature type="domain" description="AB hydrolase-1" evidence="1">
    <location>
        <begin position="27"/>
        <end position="258"/>
    </location>
</feature>
<proteinExistence type="predicted"/>
<name>A0A3E1EWR7_9FLAO</name>
<dbReference type="EMBL" id="QURB01000006">
    <property type="protein sequence ID" value="RFC54001.1"/>
    <property type="molecule type" value="Genomic_DNA"/>
</dbReference>